<feature type="domain" description="4'-phosphopantetheinyl transferase" evidence="2">
    <location>
        <begin position="96"/>
        <end position="144"/>
    </location>
</feature>
<dbReference type="EMBL" id="QDKL01000003">
    <property type="protein sequence ID" value="RZF20890.1"/>
    <property type="molecule type" value="Genomic_DNA"/>
</dbReference>
<keyword evidence="4" id="KW-1185">Reference proteome</keyword>
<dbReference type="InterPro" id="IPR037143">
    <property type="entry name" value="4-PPantetheinyl_Trfase_dom_sf"/>
</dbReference>
<keyword evidence="1 3" id="KW-0808">Transferase</keyword>
<gene>
    <name evidence="3" type="ORF">DAY19_12970</name>
</gene>
<reference evidence="4" key="1">
    <citation type="journal article" date="2019" name="Int. J. Syst. Evol. Microbiol.">
        <title>Halobacteriovorax valvorus sp. nov., a novel prokaryotic predator isolated from coastal seawater of China.</title>
        <authorList>
            <person name="Chen M.-X."/>
        </authorList>
    </citation>
    <scope>NUCLEOTIDE SEQUENCE [LARGE SCALE GENOMIC DNA]</scope>
    <source>
        <strain evidence="4">BL9</strain>
    </source>
</reference>
<dbReference type="Pfam" id="PF01648">
    <property type="entry name" value="ACPS"/>
    <property type="match status" value="1"/>
</dbReference>
<evidence type="ECO:0000313" key="4">
    <source>
        <dbReference type="Proteomes" id="UP000443582"/>
    </source>
</evidence>
<organism evidence="3 4">
    <name type="scientific">Halobacteriovorax vibrionivorans</name>
    <dbReference type="NCBI Taxonomy" id="2152716"/>
    <lineage>
        <taxon>Bacteria</taxon>
        <taxon>Pseudomonadati</taxon>
        <taxon>Bdellovibrionota</taxon>
        <taxon>Bacteriovoracia</taxon>
        <taxon>Bacteriovoracales</taxon>
        <taxon>Halobacteriovoraceae</taxon>
        <taxon>Halobacteriovorax</taxon>
    </lineage>
</organism>
<evidence type="ECO:0000256" key="1">
    <source>
        <dbReference type="ARBA" id="ARBA00022679"/>
    </source>
</evidence>
<proteinExistence type="predicted"/>
<dbReference type="InterPro" id="IPR008278">
    <property type="entry name" value="4-PPantetheinyl_Trfase_dom"/>
</dbReference>
<comment type="caution">
    <text evidence="3">The sequence shown here is derived from an EMBL/GenBank/DDBJ whole genome shotgun (WGS) entry which is preliminary data.</text>
</comment>
<dbReference type="GO" id="GO:0016740">
    <property type="term" value="F:transferase activity"/>
    <property type="evidence" value="ECO:0007669"/>
    <property type="project" value="UniProtKB-KW"/>
</dbReference>
<protein>
    <submittedName>
        <fullName evidence="3">4'-phosphopantetheinyl transferase superfamily protein</fullName>
    </submittedName>
</protein>
<sequence>MIDKCIIAKEMLMSNKNFKRSTFLYVTPKEVPKDYLMDHKLDYRLSRWCLKELTQEENLSIFNHLHMEADETKLVSISHTKELAACALCINKNVRSIGIDIEWVGRKIRDGSFKYFVSKEEELELYSPLEIWCIKEAAFKAYYPFHDQSQKTLVLTDFVIKENATLLAPNGETFDFSLTKQKVEDKEFILVLAEY</sequence>
<evidence type="ECO:0000313" key="3">
    <source>
        <dbReference type="EMBL" id="RZF20890.1"/>
    </source>
</evidence>
<dbReference type="SUPFAM" id="SSF56214">
    <property type="entry name" value="4'-phosphopantetheinyl transferase"/>
    <property type="match status" value="1"/>
</dbReference>
<accession>A0ABY0ID64</accession>
<evidence type="ECO:0000259" key="2">
    <source>
        <dbReference type="Pfam" id="PF01648"/>
    </source>
</evidence>
<dbReference type="Proteomes" id="UP000443582">
    <property type="component" value="Unassembled WGS sequence"/>
</dbReference>
<name>A0ABY0ID64_9BACT</name>